<comment type="caution">
    <text evidence="1">The sequence shown here is derived from an EMBL/GenBank/DDBJ whole genome shotgun (WGS) entry which is preliminary data.</text>
</comment>
<name>A0ABT7PNZ9_9BACT</name>
<dbReference type="EMBL" id="JASZZN010000020">
    <property type="protein sequence ID" value="MDM4018235.1"/>
    <property type="molecule type" value="Genomic_DNA"/>
</dbReference>
<reference evidence="1 2" key="1">
    <citation type="submission" date="2023-06" db="EMBL/GenBank/DDBJ databases">
        <title>Roseiconus lacunae JC819 isolated from Gulf of Mannar region, Tamil Nadu.</title>
        <authorList>
            <person name="Pk S."/>
            <person name="Ch S."/>
            <person name="Ch V.R."/>
        </authorList>
    </citation>
    <scope>NUCLEOTIDE SEQUENCE [LARGE SCALE GENOMIC DNA]</scope>
    <source>
        <strain evidence="1 2">JC819</strain>
    </source>
</reference>
<evidence type="ECO:0000313" key="1">
    <source>
        <dbReference type="EMBL" id="MDM4018235.1"/>
    </source>
</evidence>
<organism evidence="1 2">
    <name type="scientific">Roseiconus lacunae</name>
    <dbReference type="NCBI Taxonomy" id="2605694"/>
    <lineage>
        <taxon>Bacteria</taxon>
        <taxon>Pseudomonadati</taxon>
        <taxon>Planctomycetota</taxon>
        <taxon>Planctomycetia</taxon>
        <taxon>Pirellulales</taxon>
        <taxon>Pirellulaceae</taxon>
        <taxon>Roseiconus</taxon>
    </lineage>
</organism>
<accession>A0ABT7PNZ9</accession>
<sequence length="86" mass="10129">MPVQTTVDRCNLHREEIRLGAGGVVHRRVIRQFGRLDETRPVLQKGDRLRVEGKKGYVRYVSEYFTCQRKGKGNPNPKFIRERFDI</sequence>
<dbReference type="RefSeq" id="WP_289165965.1">
    <property type="nucleotide sequence ID" value="NZ_JASZZN010000020.1"/>
</dbReference>
<evidence type="ECO:0000313" key="2">
    <source>
        <dbReference type="Proteomes" id="UP001239462"/>
    </source>
</evidence>
<protein>
    <submittedName>
        <fullName evidence="1">Uncharacterized protein</fullName>
    </submittedName>
</protein>
<dbReference type="Proteomes" id="UP001239462">
    <property type="component" value="Unassembled WGS sequence"/>
</dbReference>
<keyword evidence="2" id="KW-1185">Reference proteome</keyword>
<proteinExistence type="predicted"/>
<gene>
    <name evidence="1" type="ORF">QTN89_22485</name>
</gene>